<protein>
    <submittedName>
        <fullName evidence="1">Uncharacterized protein</fullName>
    </submittedName>
</protein>
<evidence type="ECO:0000313" key="1">
    <source>
        <dbReference type="EMBL" id="MDA3615378.1"/>
    </source>
</evidence>
<proteinExistence type="predicted"/>
<dbReference type="Proteomes" id="UP001210231">
    <property type="component" value="Unassembled WGS sequence"/>
</dbReference>
<sequence>MKLFKISIFIIITGLFWGCNFNRNKYRWKLIPDSILTDDYKNVDLIPEVSLPFDSNKTVIYTPTLALCWQKDILDFYDYKVGLFPNASPILKALLAPSDFQLAFKPSDYLKEFNVEEEGLAIYGMYNSEVDLATDFHDINEGVFFKDKSVQAFGMSGYDEDILKHSRILYYNSPEDFILNFDLKDPELEMNIAFGNYKDSSIKNILRKIEINLHKGDREKVNNELYVFGKDDKIIIPKFRFNVSKFYNEIVGDSIITEHSNYAISMMFQRNGLILPNAKNLKPTVGSLRINPDAKNFIIDKDFVLILKYKAYYNSYFVMQVTNPELMIPN</sequence>
<accession>A0ABT4UKL2</accession>
<keyword evidence="2" id="KW-1185">Reference proteome</keyword>
<comment type="caution">
    <text evidence="1">The sequence shown here is derived from an EMBL/GenBank/DDBJ whole genome shotgun (WGS) entry which is preliminary data.</text>
</comment>
<organism evidence="1 2">
    <name type="scientific">Polluticaenibacter yanchengensis</name>
    <dbReference type="NCBI Taxonomy" id="3014562"/>
    <lineage>
        <taxon>Bacteria</taxon>
        <taxon>Pseudomonadati</taxon>
        <taxon>Bacteroidota</taxon>
        <taxon>Chitinophagia</taxon>
        <taxon>Chitinophagales</taxon>
        <taxon>Chitinophagaceae</taxon>
        <taxon>Polluticaenibacter</taxon>
    </lineage>
</organism>
<dbReference type="RefSeq" id="WP_407031704.1">
    <property type="nucleotide sequence ID" value="NZ_JAQGEF010000012.1"/>
</dbReference>
<name>A0ABT4UKL2_9BACT</name>
<gene>
    <name evidence="1" type="ORF">O3P16_11205</name>
</gene>
<evidence type="ECO:0000313" key="2">
    <source>
        <dbReference type="Proteomes" id="UP001210231"/>
    </source>
</evidence>
<dbReference type="EMBL" id="JAQGEF010000012">
    <property type="protein sequence ID" value="MDA3615378.1"/>
    <property type="molecule type" value="Genomic_DNA"/>
</dbReference>
<reference evidence="1 2" key="1">
    <citation type="submission" date="2022-12" db="EMBL/GenBank/DDBJ databases">
        <title>Chitinophagaceae gen. sp. nov., a new member of the family Chitinophagaceae, isolated from soil in a chemical factory.</title>
        <authorList>
            <person name="Ke Z."/>
        </authorList>
    </citation>
    <scope>NUCLEOTIDE SEQUENCE [LARGE SCALE GENOMIC DNA]</scope>
    <source>
        <strain evidence="1 2">LY-5</strain>
    </source>
</reference>